<proteinExistence type="evidence at transcript level"/>
<dbReference type="EMBL" id="KF433475">
    <property type="protein sequence ID" value="AII97799.1"/>
    <property type="molecule type" value="mRNA"/>
</dbReference>
<protein>
    <submittedName>
        <fullName evidence="1">BLTX426</fullName>
    </submittedName>
</protein>
<accession>A0A076L2F7</accession>
<sequence>MDSVRILYDKIRLNLINHYLQMTCLDQVG</sequence>
<dbReference type="AlphaFoldDB" id="A0A076L2F7"/>
<organism evidence="1">
    <name type="scientific">Nephila pilipes</name>
    <name type="common">Giant wood spider</name>
    <name type="synonym">Nephila maculata</name>
    <dbReference type="NCBI Taxonomy" id="299642"/>
    <lineage>
        <taxon>Eukaryota</taxon>
        <taxon>Metazoa</taxon>
        <taxon>Ecdysozoa</taxon>
        <taxon>Arthropoda</taxon>
        <taxon>Chelicerata</taxon>
        <taxon>Arachnida</taxon>
        <taxon>Araneae</taxon>
        <taxon>Araneomorphae</taxon>
        <taxon>Entelegynae</taxon>
        <taxon>Araneoidea</taxon>
        <taxon>Nephilidae</taxon>
        <taxon>Nephila</taxon>
    </lineage>
</organism>
<name>A0A076L2F7_NEPPI</name>
<reference evidence="1" key="1">
    <citation type="submission" date="2013-07" db="EMBL/GenBank/DDBJ databases">
        <title>Nephila pilipes venom gland.</title>
        <authorList>
            <person name="Huo L.J."/>
        </authorList>
    </citation>
    <scope>NUCLEOTIDE SEQUENCE</scope>
    <source>
        <tissue evidence="1">Venom gland</tissue>
    </source>
</reference>
<evidence type="ECO:0000313" key="1">
    <source>
        <dbReference type="EMBL" id="AII97799.1"/>
    </source>
</evidence>